<dbReference type="Proteomes" id="UP000179270">
    <property type="component" value="Unassembled WGS sequence"/>
</dbReference>
<dbReference type="AlphaFoldDB" id="A0A1F7I821"/>
<dbReference type="STRING" id="1802055.A3A74_00655"/>
<proteinExistence type="predicted"/>
<accession>A0A1F7I821</accession>
<reference evidence="1 2" key="1">
    <citation type="journal article" date="2016" name="Nat. Commun.">
        <title>Thousands of microbial genomes shed light on interconnected biogeochemical processes in an aquifer system.</title>
        <authorList>
            <person name="Anantharaman K."/>
            <person name="Brown C.T."/>
            <person name="Hug L.A."/>
            <person name="Sharon I."/>
            <person name="Castelle C.J."/>
            <person name="Probst A.J."/>
            <person name="Thomas B.C."/>
            <person name="Singh A."/>
            <person name="Wilkins M.J."/>
            <person name="Karaoz U."/>
            <person name="Brodie E.L."/>
            <person name="Williams K.H."/>
            <person name="Hubbard S.S."/>
            <person name="Banfield J.F."/>
        </authorList>
    </citation>
    <scope>NUCLEOTIDE SEQUENCE [LARGE SCALE GENOMIC DNA]</scope>
</reference>
<name>A0A1F7I821_9BACT</name>
<organism evidence="1 2">
    <name type="scientific">Candidatus Roizmanbacteria bacterium RIFCSPLOWO2_01_FULL_35_13</name>
    <dbReference type="NCBI Taxonomy" id="1802055"/>
    <lineage>
        <taxon>Bacteria</taxon>
        <taxon>Candidatus Roizmaniibacteriota</taxon>
    </lineage>
</organism>
<sequence length="209" mass="24344">MTDKRESTRSIWQIAHAPKDRKELLDAVERQHSEYTEFMLKNWKPVSNVLVEQNELVENFLRGEGVILNQKVDGSRLKIDYEVKANFRSQERTIQSSQGWLPNDEKDPLRGMLSHLWQWEFVDQIMINLVGKQGNSILVEGEKTDYFLYEYPNGSLNIYSKGLQSAIGSRRVDLTLQRFDQDRVLSVAKYFRDYTKKLLARSGAKVIQG</sequence>
<evidence type="ECO:0000313" key="1">
    <source>
        <dbReference type="EMBL" id="OGK39516.1"/>
    </source>
</evidence>
<evidence type="ECO:0000313" key="2">
    <source>
        <dbReference type="Proteomes" id="UP000179270"/>
    </source>
</evidence>
<gene>
    <name evidence="1" type="ORF">A3A74_00655</name>
</gene>
<comment type="caution">
    <text evidence="1">The sequence shown here is derived from an EMBL/GenBank/DDBJ whole genome shotgun (WGS) entry which is preliminary data.</text>
</comment>
<protein>
    <submittedName>
        <fullName evidence="1">Uncharacterized protein</fullName>
    </submittedName>
</protein>
<dbReference type="EMBL" id="MGAF01000048">
    <property type="protein sequence ID" value="OGK39516.1"/>
    <property type="molecule type" value="Genomic_DNA"/>
</dbReference>